<dbReference type="EMBL" id="JBHTAJ010000206">
    <property type="protein sequence ID" value="MFC7185307.1"/>
    <property type="molecule type" value="Genomic_DNA"/>
</dbReference>
<keyword evidence="3" id="KW-1185">Reference proteome</keyword>
<evidence type="ECO:0000313" key="3">
    <source>
        <dbReference type="Proteomes" id="UP001596435"/>
    </source>
</evidence>
<dbReference type="Proteomes" id="UP001596435">
    <property type="component" value="Unassembled WGS sequence"/>
</dbReference>
<reference evidence="3" key="1">
    <citation type="journal article" date="2019" name="Int. J. Syst. Evol. Microbiol.">
        <title>The Global Catalogue of Microorganisms (GCM) 10K type strain sequencing project: providing services to taxonomists for standard genome sequencing and annotation.</title>
        <authorList>
            <consortium name="The Broad Institute Genomics Platform"/>
            <consortium name="The Broad Institute Genome Sequencing Center for Infectious Disease"/>
            <person name="Wu L."/>
            <person name="Ma J."/>
        </authorList>
    </citation>
    <scope>NUCLEOTIDE SEQUENCE [LARGE SCALE GENOMIC DNA]</scope>
    <source>
        <strain evidence="3">CGMCC 1.12859</strain>
    </source>
</reference>
<evidence type="ECO:0000256" key="1">
    <source>
        <dbReference type="SAM" id="MobiDB-lite"/>
    </source>
</evidence>
<gene>
    <name evidence="2" type="ORF">ACFQMG_37785</name>
</gene>
<accession>A0ABW2GA70</accession>
<protein>
    <submittedName>
        <fullName evidence="2">Uncharacterized protein</fullName>
    </submittedName>
</protein>
<name>A0ABW2GA70_9ACTN</name>
<comment type="caution">
    <text evidence="2">The sequence shown here is derived from an EMBL/GenBank/DDBJ whole genome shotgun (WGS) entry which is preliminary data.</text>
</comment>
<evidence type="ECO:0000313" key="2">
    <source>
        <dbReference type="EMBL" id="MFC7185307.1"/>
    </source>
</evidence>
<feature type="non-terminal residue" evidence="2">
    <location>
        <position position="1"/>
    </location>
</feature>
<dbReference type="RefSeq" id="WP_380233267.1">
    <property type="nucleotide sequence ID" value="NZ_JBHTAJ010000206.1"/>
</dbReference>
<sequence length="81" mass="8731">SCSLNSLTSPSPSHSSSSLKNIDYSDILEMPIGKEGDGRRDQTFELACSCGLNAADALGKYGRTLTAKVRPYPKNKRVVLL</sequence>
<feature type="compositionally biased region" description="Low complexity" evidence="1">
    <location>
        <begin position="1"/>
        <end position="19"/>
    </location>
</feature>
<proteinExistence type="predicted"/>
<feature type="region of interest" description="Disordered" evidence="1">
    <location>
        <begin position="1"/>
        <end position="20"/>
    </location>
</feature>
<organism evidence="2 3">
    <name type="scientific">Kitasatospora paranensis</name>
    <dbReference type="NCBI Taxonomy" id="258053"/>
    <lineage>
        <taxon>Bacteria</taxon>
        <taxon>Bacillati</taxon>
        <taxon>Actinomycetota</taxon>
        <taxon>Actinomycetes</taxon>
        <taxon>Kitasatosporales</taxon>
        <taxon>Streptomycetaceae</taxon>
        <taxon>Kitasatospora</taxon>
    </lineage>
</organism>